<dbReference type="eggNOG" id="KOG2875">
    <property type="taxonomic scope" value="Eukaryota"/>
</dbReference>
<dbReference type="EMBL" id="FN648796">
    <property type="protein sequence ID" value="CBJ27158.1"/>
    <property type="molecule type" value="Genomic_DNA"/>
</dbReference>
<keyword evidence="9" id="KW-0511">Multifunctional enzyme</keyword>
<keyword evidence="14" id="KW-0255">Endonuclease</keyword>
<evidence type="ECO:0000256" key="5">
    <source>
        <dbReference type="ARBA" id="ARBA00022801"/>
    </source>
</evidence>
<evidence type="ECO:0000313" key="15">
    <source>
        <dbReference type="Proteomes" id="UP000002630"/>
    </source>
</evidence>
<feature type="compositionally biased region" description="Low complexity" evidence="12">
    <location>
        <begin position="400"/>
        <end position="409"/>
    </location>
</feature>
<evidence type="ECO:0000256" key="10">
    <source>
        <dbReference type="ARBA" id="ARBA00023295"/>
    </source>
</evidence>
<organism evidence="14 15">
    <name type="scientific">Ectocarpus siliculosus</name>
    <name type="common">Brown alga</name>
    <name type="synonym">Conferva siliculosa</name>
    <dbReference type="NCBI Taxonomy" id="2880"/>
    <lineage>
        <taxon>Eukaryota</taxon>
        <taxon>Sar</taxon>
        <taxon>Stramenopiles</taxon>
        <taxon>Ochrophyta</taxon>
        <taxon>PX clade</taxon>
        <taxon>Phaeophyceae</taxon>
        <taxon>Ectocarpales</taxon>
        <taxon>Ectocarpaceae</taxon>
        <taxon>Ectocarpus</taxon>
    </lineage>
</organism>
<evidence type="ECO:0000256" key="1">
    <source>
        <dbReference type="ARBA" id="ARBA00004123"/>
    </source>
</evidence>
<dbReference type="InParanoid" id="D7G4R5"/>
<dbReference type="AlphaFoldDB" id="D7G4R5"/>
<dbReference type="PANTHER" id="PTHR10242">
    <property type="entry name" value="8-OXOGUANINE DNA GLYCOSYLASE"/>
    <property type="match status" value="1"/>
</dbReference>
<evidence type="ECO:0000256" key="6">
    <source>
        <dbReference type="ARBA" id="ARBA00023204"/>
    </source>
</evidence>
<keyword evidence="7" id="KW-0456">Lyase</keyword>
<feature type="compositionally biased region" description="Basic residues" evidence="12">
    <location>
        <begin position="1"/>
        <end position="11"/>
    </location>
</feature>
<feature type="compositionally biased region" description="Basic and acidic residues" evidence="12">
    <location>
        <begin position="371"/>
        <end position="399"/>
    </location>
</feature>
<comment type="subcellular location">
    <subcellularLocation>
        <location evidence="1">Nucleus</location>
    </subcellularLocation>
</comment>
<comment type="catalytic activity">
    <reaction evidence="11">
        <text>2'-deoxyribonucleotide-(2'-deoxyribose 5'-phosphate)-2'-deoxyribonucleotide-DNA = a 3'-end 2'-deoxyribonucleotide-(2,3-dehydro-2,3-deoxyribose 5'-phosphate)-DNA + a 5'-end 5'-phospho-2'-deoxyribonucleoside-DNA + H(+)</text>
        <dbReference type="Rhea" id="RHEA:66592"/>
        <dbReference type="Rhea" id="RHEA-COMP:13180"/>
        <dbReference type="Rhea" id="RHEA-COMP:16897"/>
        <dbReference type="Rhea" id="RHEA-COMP:17067"/>
        <dbReference type="ChEBI" id="CHEBI:15378"/>
        <dbReference type="ChEBI" id="CHEBI:136412"/>
        <dbReference type="ChEBI" id="CHEBI:157695"/>
        <dbReference type="ChEBI" id="CHEBI:167181"/>
        <dbReference type="EC" id="4.2.99.18"/>
    </reaction>
</comment>
<dbReference type="PANTHER" id="PTHR10242:SF2">
    <property type="entry name" value="N-GLYCOSYLASE_DNA LYASE"/>
    <property type="match status" value="1"/>
</dbReference>
<dbReference type="InterPro" id="IPR011257">
    <property type="entry name" value="DNA_glycosylase"/>
</dbReference>
<evidence type="ECO:0000256" key="7">
    <source>
        <dbReference type="ARBA" id="ARBA00023239"/>
    </source>
</evidence>
<dbReference type="Gene3D" id="3.30.310.40">
    <property type="match status" value="1"/>
</dbReference>
<dbReference type="Proteomes" id="UP000002630">
    <property type="component" value="Linkage Group LG08"/>
</dbReference>
<evidence type="ECO:0000313" key="14">
    <source>
        <dbReference type="EMBL" id="CBJ27158.1"/>
    </source>
</evidence>
<evidence type="ECO:0000256" key="11">
    <source>
        <dbReference type="ARBA" id="ARBA00044632"/>
    </source>
</evidence>
<keyword evidence="4" id="KW-0227">DNA damage</keyword>
<dbReference type="Gene3D" id="1.10.340.30">
    <property type="entry name" value="Hypothetical protein, domain 2"/>
    <property type="match status" value="1"/>
</dbReference>
<dbReference type="GO" id="GO:0005634">
    <property type="term" value="C:nucleus"/>
    <property type="evidence" value="ECO:0007669"/>
    <property type="project" value="UniProtKB-SubCell"/>
</dbReference>
<dbReference type="CDD" id="cd00056">
    <property type="entry name" value="ENDO3c"/>
    <property type="match status" value="1"/>
</dbReference>
<evidence type="ECO:0000256" key="12">
    <source>
        <dbReference type="SAM" id="MobiDB-lite"/>
    </source>
</evidence>
<dbReference type="SMART" id="SM00478">
    <property type="entry name" value="ENDO3c"/>
    <property type="match status" value="1"/>
</dbReference>
<sequence length="425" mass="46900">MFGPAVKRRRASTSVKQEPAQDAAPLTANIKQPLDGLWHDLCVPPEELRPDSTLTVGQCFNWRQAGADCWVGVLGREVIAIRQTPCTTLFRSLSAVTTDGDAKVAAALATTLREYFFLRTPLAPLYQRWSEGDPRMAAVACSISGVRVVRQDPVECIFSFICSSNNNIPRITGMLGKLRRTYGDLLLNVGKGGLAATGALGNITECEEWAKLPLELHSFPTVDALATRATEADLRAMGFGYRAKYIVDSAKLMHSNGGAGWALDMRNKDRDEVRSQLVTLCGVGPKVADCIALFSLDQASTIPVDVHVWRIACRDYDPTLVECKSLTPTVYARVGNLFRDRFGDRAGWAHSLLFAAELPGFKAKLSPEMQRQMDEFKREEREAKAESKAEKARRKEDMSSKSTSKAQAKQSKRGVAMRKRGRTAR</sequence>
<evidence type="ECO:0000256" key="3">
    <source>
        <dbReference type="ARBA" id="ARBA00012720"/>
    </source>
</evidence>
<evidence type="ECO:0000256" key="2">
    <source>
        <dbReference type="ARBA" id="ARBA00010679"/>
    </source>
</evidence>
<dbReference type="EC" id="4.2.99.18" evidence="3"/>
<dbReference type="OrthoDB" id="238681at2759"/>
<dbReference type="SUPFAM" id="SSF55945">
    <property type="entry name" value="TATA-box binding protein-like"/>
    <property type="match status" value="1"/>
</dbReference>
<feature type="compositionally biased region" description="Basic residues" evidence="12">
    <location>
        <begin position="410"/>
        <end position="425"/>
    </location>
</feature>
<dbReference type="GO" id="GO:0006285">
    <property type="term" value="P:base-excision repair, AP site formation"/>
    <property type="evidence" value="ECO:0007669"/>
    <property type="project" value="TreeGrafter"/>
</dbReference>
<dbReference type="InterPro" id="IPR023170">
    <property type="entry name" value="HhH_base_excis_C"/>
</dbReference>
<dbReference type="InterPro" id="IPR012904">
    <property type="entry name" value="OGG_N"/>
</dbReference>
<dbReference type="FunFam" id="1.10.1670.10:FF:000005">
    <property type="entry name" value="N-glycosylase/DNA lyase OGG1"/>
    <property type="match status" value="1"/>
</dbReference>
<proteinExistence type="inferred from homology"/>
<accession>D7G4R5</accession>
<dbReference type="STRING" id="2880.D7G4R5"/>
<reference evidence="14 15" key="1">
    <citation type="journal article" date="2010" name="Nature">
        <title>The Ectocarpus genome and the independent evolution of multicellularity in brown algae.</title>
        <authorList>
            <person name="Cock J.M."/>
            <person name="Sterck L."/>
            <person name="Rouze P."/>
            <person name="Scornet D."/>
            <person name="Allen A.E."/>
            <person name="Amoutzias G."/>
            <person name="Anthouard V."/>
            <person name="Artiguenave F."/>
            <person name="Aury J.M."/>
            <person name="Badger J.H."/>
            <person name="Beszteri B."/>
            <person name="Billiau K."/>
            <person name="Bonnet E."/>
            <person name="Bothwell J.H."/>
            <person name="Bowler C."/>
            <person name="Boyen C."/>
            <person name="Brownlee C."/>
            <person name="Carrano C.J."/>
            <person name="Charrier B."/>
            <person name="Cho G.Y."/>
            <person name="Coelho S.M."/>
            <person name="Collen J."/>
            <person name="Corre E."/>
            <person name="Da Silva C."/>
            <person name="Delage L."/>
            <person name="Delaroque N."/>
            <person name="Dittami S.M."/>
            <person name="Doulbeau S."/>
            <person name="Elias M."/>
            <person name="Farnham G."/>
            <person name="Gachon C.M."/>
            <person name="Gschloessl B."/>
            <person name="Heesch S."/>
            <person name="Jabbari K."/>
            <person name="Jubin C."/>
            <person name="Kawai H."/>
            <person name="Kimura K."/>
            <person name="Kloareg B."/>
            <person name="Kupper F.C."/>
            <person name="Lang D."/>
            <person name="Le Bail A."/>
            <person name="Leblanc C."/>
            <person name="Lerouge P."/>
            <person name="Lohr M."/>
            <person name="Lopez P.J."/>
            <person name="Martens C."/>
            <person name="Maumus F."/>
            <person name="Michel G."/>
            <person name="Miranda-Saavedra D."/>
            <person name="Morales J."/>
            <person name="Moreau H."/>
            <person name="Motomura T."/>
            <person name="Nagasato C."/>
            <person name="Napoli C.A."/>
            <person name="Nelson D.R."/>
            <person name="Nyvall-Collen P."/>
            <person name="Peters A.F."/>
            <person name="Pommier C."/>
            <person name="Potin P."/>
            <person name="Poulain J."/>
            <person name="Quesneville H."/>
            <person name="Read B."/>
            <person name="Rensing S.A."/>
            <person name="Ritter A."/>
            <person name="Rousvoal S."/>
            <person name="Samanta M."/>
            <person name="Samson G."/>
            <person name="Schroeder D.C."/>
            <person name="Segurens B."/>
            <person name="Strittmatter M."/>
            <person name="Tonon T."/>
            <person name="Tregear J.W."/>
            <person name="Valentin K."/>
            <person name="von Dassow P."/>
            <person name="Yamagishi T."/>
            <person name="Van de Peer Y."/>
            <person name="Wincker P."/>
        </authorList>
    </citation>
    <scope>NUCLEOTIDE SEQUENCE [LARGE SCALE GENOMIC DNA]</scope>
    <source>
        <strain evidence="15">Ec32 / CCAP1310/4</strain>
    </source>
</reference>
<dbReference type="GO" id="GO:0003684">
    <property type="term" value="F:damaged DNA binding"/>
    <property type="evidence" value="ECO:0007669"/>
    <property type="project" value="InterPro"/>
</dbReference>
<feature type="domain" description="HhH-GPD" evidence="13">
    <location>
        <begin position="194"/>
        <end position="358"/>
    </location>
</feature>
<dbReference type="Pfam" id="PF07934">
    <property type="entry name" value="OGG_N"/>
    <property type="match status" value="1"/>
</dbReference>
<dbReference type="GO" id="GO:0140078">
    <property type="term" value="F:class I DNA-(apurinic or apyrimidinic site) endonuclease activity"/>
    <property type="evidence" value="ECO:0007669"/>
    <property type="project" value="UniProtKB-EC"/>
</dbReference>
<name>D7G4R5_ECTSI</name>
<comment type="similarity">
    <text evidence="2">Belongs to the type-1 OGG1 family.</text>
</comment>
<keyword evidence="5" id="KW-0378">Hydrolase</keyword>
<feature type="region of interest" description="Disordered" evidence="12">
    <location>
        <begin position="1"/>
        <end position="25"/>
    </location>
</feature>
<keyword evidence="10" id="KW-0326">Glycosidase</keyword>
<dbReference type="SUPFAM" id="SSF48150">
    <property type="entry name" value="DNA-glycosylase"/>
    <property type="match status" value="1"/>
</dbReference>
<evidence type="ECO:0000256" key="9">
    <source>
        <dbReference type="ARBA" id="ARBA00023268"/>
    </source>
</evidence>
<dbReference type="GO" id="GO:0034039">
    <property type="term" value="F:8-oxo-7,8-dihydroguanine DNA N-glycosylase activity"/>
    <property type="evidence" value="ECO:0007669"/>
    <property type="project" value="TreeGrafter"/>
</dbReference>
<dbReference type="InterPro" id="IPR052054">
    <property type="entry name" value="Oxidative_DNA_repair_enzyme"/>
</dbReference>
<dbReference type="OMA" id="GYAQEYL"/>
<evidence type="ECO:0000256" key="8">
    <source>
        <dbReference type="ARBA" id="ARBA00023242"/>
    </source>
</evidence>
<evidence type="ECO:0000259" key="13">
    <source>
        <dbReference type="SMART" id="SM00478"/>
    </source>
</evidence>
<keyword evidence="15" id="KW-1185">Reference proteome</keyword>
<dbReference type="Pfam" id="PF00730">
    <property type="entry name" value="HhH-GPD"/>
    <property type="match status" value="1"/>
</dbReference>
<protein>
    <recommendedName>
        <fullName evidence="3">DNA-(apurinic or apyrimidinic site) lyase</fullName>
        <ecNumber evidence="3">4.2.99.18</ecNumber>
    </recommendedName>
</protein>
<dbReference type="GO" id="GO:0006289">
    <property type="term" value="P:nucleotide-excision repair"/>
    <property type="evidence" value="ECO:0007669"/>
    <property type="project" value="InterPro"/>
</dbReference>
<gene>
    <name evidence="14" type="ORF">Esi_0058_0024</name>
</gene>
<keyword evidence="6" id="KW-0234">DNA repair</keyword>
<dbReference type="FunCoup" id="D7G4R5">
    <property type="interactions" value="220"/>
</dbReference>
<keyword evidence="8" id="KW-0539">Nucleus</keyword>
<keyword evidence="14" id="KW-0540">Nuclease</keyword>
<dbReference type="Gene3D" id="1.10.1670.10">
    <property type="entry name" value="Helix-hairpin-Helix base-excision DNA repair enzymes (C-terminal)"/>
    <property type="match status" value="1"/>
</dbReference>
<dbReference type="InterPro" id="IPR003265">
    <property type="entry name" value="HhH-GPD_domain"/>
</dbReference>
<feature type="region of interest" description="Disordered" evidence="12">
    <location>
        <begin position="369"/>
        <end position="425"/>
    </location>
</feature>
<evidence type="ECO:0000256" key="4">
    <source>
        <dbReference type="ARBA" id="ARBA00022763"/>
    </source>
</evidence>
<dbReference type="EMBL" id="FN649733">
    <property type="protein sequence ID" value="CBJ27158.1"/>
    <property type="molecule type" value="Genomic_DNA"/>
</dbReference>